<reference evidence="2" key="1">
    <citation type="submission" date="2019-12" db="EMBL/GenBank/DDBJ databases">
        <title>Genome sequencing and annotation of Brassica cretica.</title>
        <authorList>
            <person name="Studholme D.J."/>
            <person name="Sarris P.F."/>
        </authorList>
    </citation>
    <scope>NUCLEOTIDE SEQUENCE</scope>
    <source>
        <strain evidence="2">PFS-001/15</strain>
        <tissue evidence="2">Leaf</tissue>
    </source>
</reference>
<dbReference type="Proteomes" id="UP000712281">
    <property type="component" value="Unassembled WGS sequence"/>
</dbReference>
<proteinExistence type="predicted"/>
<organism evidence="2 3">
    <name type="scientific">Brassica cretica</name>
    <name type="common">Mustard</name>
    <dbReference type="NCBI Taxonomy" id="69181"/>
    <lineage>
        <taxon>Eukaryota</taxon>
        <taxon>Viridiplantae</taxon>
        <taxon>Streptophyta</taxon>
        <taxon>Embryophyta</taxon>
        <taxon>Tracheophyta</taxon>
        <taxon>Spermatophyta</taxon>
        <taxon>Magnoliopsida</taxon>
        <taxon>eudicotyledons</taxon>
        <taxon>Gunneridae</taxon>
        <taxon>Pentapetalae</taxon>
        <taxon>rosids</taxon>
        <taxon>malvids</taxon>
        <taxon>Brassicales</taxon>
        <taxon>Brassicaceae</taxon>
        <taxon>Brassiceae</taxon>
        <taxon>Brassica</taxon>
    </lineage>
</organism>
<feature type="compositionally biased region" description="Basic and acidic residues" evidence="1">
    <location>
        <begin position="49"/>
        <end position="76"/>
    </location>
</feature>
<name>A0A8S9KR27_BRACR</name>
<sequence length="90" mass="10370">MTRPDGVEQRDNGPGNKAFPESQEKPPVPVVTRSTTINSVVAINVRERTMTKAECRNEQSEERASSGQSREEEEQRRRRRRKLFSDLVSR</sequence>
<feature type="region of interest" description="Disordered" evidence="1">
    <location>
        <begin position="49"/>
        <end position="90"/>
    </location>
</feature>
<evidence type="ECO:0000313" key="3">
    <source>
        <dbReference type="Proteomes" id="UP000712281"/>
    </source>
</evidence>
<evidence type="ECO:0000256" key="1">
    <source>
        <dbReference type="SAM" id="MobiDB-lite"/>
    </source>
</evidence>
<dbReference type="AlphaFoldDB" id="A0A8S9KR27"/>
<accession>A0A8S9KR27</accession>
<dbReference type="EMBL" id="QGKW02000717">
    <property type="protein sequence ID" value="KAF2595868.1"/>
    <property type="molecule type" value="Genomic_DNA"/>
</dbReference>
<feature type="compositionally biased region" description="Basic and acidic residues" evidence="1">
    <location>
        <begin position="1"/>
        <end position="11"/>
    </location>
</feature>
<feature type="region of interest" description="Disordered" evidence="1">
    <location>
        <begin position="1"/>
        <end position="33"/>
    </location>
</feature>
<evidence type="ECO:0000313" key="2">
    <source>
        <dbReference type="EMBL" id="KAF2595868.1"/>
    </source>
</evidence>
<gene>
    <name evidence="2" type="ORF">F2Q68_00008946</name>
</gene>
<comment type="caution">
    <text evidence="2">The sequence shown here is derived from an EMBL/GenBank/DDBJ whole genome shotgun (WGS) entry which is preliminary data.</text>
</comment>
<protein>
    <submittedName>
        <fullName evidence="2">Uncharacterized protein</fullName>
    </submittedName>
</protein>